<evidence type="ECO:0000313" key="2">
    <source>
        <dbReference type="Proteomes" id="UP000565078"/>
    </source>
</evidence>
<organism evidence="1 2">
    <name type="scientific">Candidatus Iainarchaeum sp</name>
    <dbReference type="NCBI Taxonomy" id="3101447"/>
    <lineage>
        <taxon>Archaea</taxon>
        <taxon>Candidatus Iainarchaeota</taxon>
        <taxon>Candidatus Iainarchaeia</taxon>
        <taxon>Candidatus Iainarchaeales</taxon>
        <taxon>Candidatus Iainarchaeaceae</taxon>
        <taxon>Candidatus Iainarchaeum</taxon>
    </lineage>
</organism>
<evidence type="ECO:0000313" key="1">
    <source>
        <dbReference type="EMBL" id="HIH09873.1"/>
    </source>
</evidence>
<dbReference type="EMBL" id="DUGC01000067">
    <property type="protein sequence ID" value="HIH09873.1"/>
    <property type="molecule type" value="Genomic_DNA"/>
</dbReference>
<protein>
    <submittedName>
        <fullName evidence="1">Uncharacterized protein</fullName>
    </submittedName>
</protein>
<comment type="caution">
    <text evidence="1">The sequence shown here is derived from an EMBL/GenBank/DDBJ whole genome shotgun (WGS) entry which is preliminary data.</text>
</comment>
<sequence length="399" mass="44008">MKNTILIPAILMVLLVGCVGAQPRFDSNLDTEYRNNENQNTPRGNIILKEGQDYSKGALKISDIKITDSRCPKDAQCIWAGELGATMKVSINGSDPAEVILGETTRKTATIGNYTIGIVSVSPQAKIITITINETPKDPPKEGERQWVSIAPKQCNSNDWDKWEVKRLFRSEEEKIRAFLESQKGVKTYDFAQKQTDAIVCSACSCPRGDIIAVLVDLSSIKKMKEMGWNSMEPIACTKEAKVCSDASIVGREAPFCEFASCPDIKGGDDGRNDEEFKVELWLVPSFVIDPVSKEIKIGPDGGVTVKTEQLRDGNVSVQNKQLTKAQMESLKSLILSANFFKITQEDARTCIADKPTRSLEIKFGELENEVSNIGAECDAEKLEAARKIADYIEQAVNN</sequence>
<name>A0A7J4IWG7_9ARCH</name>
<gene>
    <name evidence="1" type="ORF">HA254_04340</name>
</gene>
<dbReference type="AlphaFoldDB" id="A0A7J4IWG7"/>
<proteinExistence type="predicted"/>
<accession>A0A7J4IWG7</accession>
<dbReference type="PROSITE" id="PS51257">
    <property type="entry name" value="PROKAR_LIPOPROTEIN"/>
    <property type="match status" value="1"/>
</dbReference>
<dbReference type="Proteomes" id="UP000565078">
    <property type="component" value="Unassembled WGS sequence"/>
</dbReference>
<reference evidence="2" key="1">
    <citation type="journal article" date="2020" name="bioRxiv">
        <title>A rank-normalized archaeal taxonomy based on genome phylogeny resolves widespread incomplete and uneven classifications.</title>
        <authorList>
            <person name="Rinke C."/>
            <person name="Chuvochina M."/>
            <person name="Mussig A.J."/>
            <person name="Chaumeil P.-A."/>
            <person name="Waite D.W."/>
            <person name="Whitman W.B."/>
            <person name="Parks D.H."/>
            <person name="Hugenholtz P."/>
        </authorList>
    </citation>
    <scope>NUCLEOTIDE SEQUENCE [LARGE SCALE GENOMIC DNA]</scope>
</reference>